<keyword evidence="3" id="KW-0812">Transmembrane</keyword>
<dbReference type="SMART" id="SM00267">
    <property type="entry name" value="GGDEF"/>
    <property type="match status" value="1"/>
</dbReference>
<dbReference type="InterPro" id="IPR029787">
    <property type="entry name" value="Nucleotide_cyclase"/>
</dbReference>
<dbReference type="PANTHER" id="PTHR45138:SF24">
    <property type="entry name" value="DIGUANYLATE CYCLASE DGCC-RELATED"/>
    <property type="match status" value="1"/>
</dbReference>
<dbReference type="CDD" id="cd01949">
    <property type="entry name" value="GGDEF"/>
    <property type="match status" value="1"/>
</dbReference>
<dbReference type="STRING" id="1285242.A6A04_06030"/>
<dbReference type="Proteomes" id="UP000078428">
    <property type="component" value="Unassembled WGS sequence"/>
</dbReference>
<dbReference type="InterPro" id="IPR050469">
    <property type="entry name" value="Diguanylate_Cyclase"/>
</dbReference>
<dbReference type="PANTHER" id="PTHR45138">
    <property type="entry name" value="REGULATORY COMPONENTS OF SENSORY TRANSDUCTION SYSTEM"/>
    <property type="match status" value="1"/>
</dbReference>
<dbReference type="GO" id="GO:0043709">
    <property type="term" value="P:cell adhesion involved in single-species biofilm formation"/>
    <property type="evidence" value="ECO:0007669"/>
    <property type="project" value="TreeGrafter"/>
</dbReference>
<dbReference type="GO" id="GO:1902201">
    <property type="term" value="P:negative regulation of bacterial-type flagellum-dependent cell motility"/>
    <property type="evidence" value="ECO:0007669"/>
    <property type="project" value="TreeGrafter"/>
</dbReference>
<feature type="domain" description="GGDEF" evidence="5">
    <location>
        <begin position="279"/>
        <end position="410"/>
    </location>
</feature>
<dbReference type="InterPro" id="IPR003660">
    <property type="entry name" value="HAMP_dom"/>
</dbReference>
<protein>
    <recommendedName>
        <fullName evidence="1">diguanylate cyclase</fullName>
        <ecNumber evidence="1">2.7.7.65</ecNumber>
    </recommendedName>
</protein>
<dbReference type="PROSITE" id="PS50887">
    <property type="entry name" value="GGDEF"/>
    <property type="match status" value="1"/>
</dbReference>
<dbReference type="SMART" id="SM00304">
    <property type="entry name" value="HAMP"/>
    <property type="match status" value="1"/>
</dbReference>
<dbReference type="Pfam" id="PF00672">
    <property type="entry name" value="HAMP"/>
    <property type="match status" value="1"/>
</dbReference>
<dbReference type="GO" id="GO:0007165">
    <property type="term" value="P:signal transduction"/>
    <property type="evidence" value="ECO:0007669"/>
    <property type="project" value="InterPro"/>
</dbReference>
<evidence type="ECO:0000313" key="6">
    <source>
        <dbReference type="EMBL" id="OAN46663.1"/>
    </source>
</evidence>
<dbReference type="AlphaFoldDB" id="A0A178MDQ1"/>
<dbReference type="EC" id="2.7.7.65" evidence="1"/>
<feature type="transmembrane region" description="Helical" evidence="3">
    <location>
        <begin position="133"/>
        <end position="157"/>
    </location>
</feature>
<proteinExistence type="predicted"/>
<keyword evidence="2" id="KW-0175">Coiled coil</keyword>
<name>A0A178MDQ1_9PROT</name>
<dbReference type="SUPFAM" id="SSF55073">
    <property type="entry name" value="Nucleotide cyclase"/>
    <property type="match status" value="1"/>
</dbReference>
<evidence type="ECO:0000256" key="3">
    <source>
        <dbReference type="SAM" id="Phobius"/>
    </source>
</evidence>
<reference evidence="6 7" key="1">
    <citation type="submission" date="2016-04" db="EMBL/GenBank/DDBJ databases">
        <title>Draft genome sequence of freshwater magnetotactic bacteria Magnetospirillum marisnigri SP-1 and Magnetospirillum moscoviense BB-1.</title>
        <authorList>
            <person name="Koziaeva V."/>
            <person name="Dziuba M.V."/>
            <person name="Ivanov T.M."/>
            <person name="Kuznetsov B."/>
            <person name="Grouzdev D.S."/>
        </authorList>
    </citation>
    <scope>NUCLEOTIDE SEQUENCE [LARGE SCALE GENOMIC DNA]</scope>
    <source>
        <strain evidence="6 7">SP-1</strain>
    </source>
</reference>
<dbReference type="FunFam" id="3.30.70.270:FF:000001">
    <property type="entry name" value="Diguanylate cyclase domain protein"/>
    <property type="match status" value="1"/>
</dbReference>
<dbReference type="Gene3D" id="6.10.340.10">
    <property type="match status" value="1"/>
</dbReference>
<dbReference type="InterPro" id="IPR043128">
    <property type="entry name" value="Rev_trsase/Diguanyl_cyclase"/>
</dbReference>
<evidence type="ECO:0000259" key="4">
    <source>
        <dbReference type="PROSITE" id="PS50885"/>
    </source>
</evidence>
<organism evidence="6 7">
    <name type="scientific">Paramagnetospirillum marisnigri</name>
    <dbReference type="NCBI Taxonomy" id="1285242"/>
    <lineage>
        <taxon>Bacteria</taxon>
        <taxon>Pseudomonadati</taxon>
        <taxon>Pseudomonadota</taxon>
        <taxon>Alphaproteobacteria</taxon>
        <taxon>Rhodospirillales</taxon>
        <taxon>Magnetospirillaceae</taxon>
        <taxon>Paramagnetospirillum</taxon>
    </lineage>
</organism>
<evidence type="ECO:0000313" key="7">
    <source>
        <dbReference type="Proteomes" id="UP000078428"/>
    </source>
</evidence>
<accession>A0A178MDQ1</accession>
<dbReference type="EMBL" id="LWQT01000088">
    <property type="protein sequence ID" value="OAN46663.1"/>
    <property type="molecule type" value="Genomic_DNA"/>
</dbReference>
<evidence type="ECO:0000256" key="1">
    <source>
        <dbReference type="ARBA" id="ARBA00012528"/>
    </source>
</evidence>
<dbReference type="GO" id="GO:0052621">
    <property type="term" value="F:diguanylate cyclase activity"/>
    <property type="evidence" value="ECO:0007669"/>
    <property type="project" value="UniProtKB-EC"/>
</dbReference>
<keyword evidence="3" id="KW-1133">Transmembrane helix</keyword>
<comment type="caution">
    <text evidence="6">The sequence shown here is derived from an EMBL/GenBank/DDBJ whole genome shotgun (WGS) entry which is preliminary data.</text>
</comment>
<feature type="coiled-coil region" evidence="2">
    <location>
        <begin position="188"/>
        <end position="251"/>
    </location>
</feature>
<sequence>MLRSVLSIYFSITVLVTLTQMAVEYAHTRTMVQQELEGAERTFYPALARALWELNREQLDALMLGVTDLPLISSVRVADKSGREIRRGHDTGLIGATIEHAFNVSYHFSGEDIHLARVTFSAADSVVLQRLRVGFQMIMVSAVIKSLALTTLFILAFRRRLGQPLRDLTGSVAAIDLDSLGHRRVDLHQTEENELSRLQDAFNRMLETLDRERRTHVAALLEVNQSLELQVQNRTQALEQANRRLEQLARTDPLTGLANRRHFMECLAVEILRSQRTGSPLSLLAVDLDHFKRINDRWGHGAGDDTLVNFARTTQGQLRASDLLARLGGEEFLVLLPDTALPQAAEVATRILDAIRSQEISTDQGGFSYSASVGVTSLRRDSDDCDVLLARADCAMYRAKEAGRDRIEAE</sequence>
<dbReference type="Pfam" id="PF00990">
    <property type="entry name" value="GGDEF"/>
    <property type="match status" value="1"/>
</dbReference>
<evidence type="ECO:0000256" key="2">
    <source>
        <dbReference type="SAM" id="Coils"/>
    </source>
</evidence>
<keyword evidence="3" id="KW-0472">Membrane</keyword>
<dbReference type="GO" id="GO:0005886">
    <property type="term" value="C:plasma membrane"/>
    <property type="evidence" value="ECO:0007669"/>
    <property type="project" value="TreeGrafter"/>
</dbReference>
<dbReference type="NCBIfam" id="TIGR00254">
    <property type="entry name" value="GGDEF"/>
    <property type="match status" value="1"/>
</dbReference>
<dbReference type="InterPro" id="IPR000160">
    <property type="entry name" value="GGDEF_dom"/>
</dbReference>
<gene>
    <name evidence="6" type="ORF">A6A04_06030</name>
</gene>
<dbReference type="PROSITE" id="PS50885">
    <property type="entry name" value="HAMP"/>
    <property type="match status" value="1"/>
</dbReference>
<evidence type="ECO:0000259" key="5">
    <source>
        <dbReference type="PROSITE" id="PS50887"/>
    </source>
</evidence>
<dbReference type="Gene3D" id="3.30.70.270">
    <property type="match status" value="1"/>
</dbReference>
<feature type="domain" description="HAMP" evidence="4">
    <location>
        <begin position="159"/>
        <end position="214"/>
    </location>
</feature>
<keyword evidence="7" id="KW-1185">Reference proteome</keyword>